<dbReference type="Pfam" id="PF22513">
    <property type="entry name" value="FitA-like_RHH"/>
    <property type="match status" value="1"/>
</dbReference>
<evidence type="ECO:0000256" key="1">
    <source>
        <dbReference type="SAM" id="MobiDB-lite"/>
    </source>
</evidence>
<dbReference type="AlphaFoldDB" id="A0A7H1N414"/>
<protein>
    <recommendedName>
        <fullName evidence="2">Antitoxin FitA-like ribbon-helix-helix domain-containing protein</fullName>
    </recommendedName>
</protein>
<organism evidence="3 4">
    <name type="scientific">Defluviicoccus vanus</name>
    <dbReference type="NCBI Taxonomy" id="111831"/>
    <lineage>
        <taxon>Bacteria</taxon>
        <taxon>Pseudomonadati</taxon>
        <taxon>Pseudomonadota</taxon>
        <taxon>Alphaproteobacteria</taxon>
        <taxon>Rhodospirillales</taxon>
        <taxon>Rhodospirillaceae</taxon>
        <taxon>Defluviicoccus</taxon>
    </lineage>
</organism>
<dbReference type="GO" id="GO:0006355">
    <property type="term" value="P:regulation of DNA-templated transcription"/>
    <property type="evidence" value="ECO:0007669"/>
    <property type="project" value="InterPro"/>
</dbReference>
<evidence type="ECO:0000313" key="4">
    <source>
        <dbReference type="Proteomes" id="UP000516369"/>
    </source>
</evidence>
<proteinExistence type="predicted"/>
<sequence length="79" mass="8700">MAQVVIRNIDDAVVERLKARAAAKRQSLEQTLREILTEAAIPSRAEVIEELARGRSLSPPLPAGAPLAEDLIRDDRDSR</sequence>
<reference evidence="3 4" key="1">
    <citation type="submission" date="2020-05" db="EMBL/GenBank/DDBJ databases">
        <title>Complete closed genome sequence of Defluviicoccus vanus.</title>
        <authorList>
            <person name="Bessarab I."/>
            <person name="Arumugam K."/>
            <person name="Maszenan A.M."/>
            <person name="Seviour R.J."/>
            <person name="Williams R.B."/>
        </authorList>
    </citation>
    <scope>NUCLEOTIDE SEQUENCE [LARGE SCALE GENOMIC DNA]</scope>
    <source>
        <strain evidence="3 4">Ben 114</strain>
    </source>
</reference>
<evidence type="ECO:0000259" key="2">
    <source>
        <dbReference type="Pfam" id="PF22513"/>
    </source>
</evidence>
<feature type="domain" description="Antitoxin FitA-like ribbon-helix-helix" evidence="2">
    <location>
        <begin position="2"/>
        <end position="40"/>
    </location>
</feature>
<feature type="compositionally biased region" description="Basic and acidic residues" evidence="1">
    <location>
        <begin position="70"/>
        <end position="79"/>
    </location>
</feature>
<accession>A0A7H1N414</accession>
<evidence type="ECO:0000313" key="3">
    <source>
        <dbReference type="EMBL" id="QNT70450.1"/>
    </source>
</evidence>
<dbReference type="RefSeq" id="WP_190260929.1">
    <property type="nucleotide sequence ID" value="NZ_CP053923.1"/>
</dbReference>
<feature type="region of interest" description="Disordered" evidence="1">
    <location>
        <begin position="55"/>
        <end position="79"/>
    </location>
</feature>
<dbReference type="Proteomes" id="UP000516369">
    <property type="component" value="Chromosome"/>
</dbReference>
<keyword evidence="4" id="KW-1185">Reference proteome</keyword>
<name>A0A7H1N414_9PROT</name>
<dbReference type="InterPro" id="IPR053853">
    <property type="entry name" value="FitA-like_RHH"/>
</dbReference>
<gene>
    <name evidence="3" type="ORF">HQ394_15330</name>
</gene>
<dbReference type="EMBL" id="CP053923">
    <property type="protein sequence ID" value="QNT70450.1"/>
    <property type="molecule type" value="Genomic_DNA"/>
</dbReference>
<dbReference type="SUPFAM" id="SSF47598">
    <property type="entry name" value="Ribbon-helix-helix"/>
    <property type="match status" value="1"/>
</dbReference>
<dbReference type="KEGG" id="dvn:HQ394_15330"/>
<dbReference type="InterPro" id="IPR010985">
    <property type="entry name" value="Ribbon_hlx_hlx"/>
</dbReference>